<evidence type="ECO:0000256" key="10">
    <source>
        <dbReference type="SAM" id="MobiDB-lite"/>
    </source>
</evidence>
<dbReference type="Gene3D" id="1.10.287.940">
    <property type="entry name" value="atp-gated p2x4 ion channel"/>
    <property type="match status" value="1"/>
</dbReference>
<dbReference type="Proteomes" id="UP001152836">
    <property type="component" value="Unassembled WGS sequence"/>
</dbReference>
<accession>A0AAU9YU07</accession>
<protein>
    <submittedName>
        <fullName evidence="11">P2rx2 protein</fullName>
    </submittedName>
</protein>
<gene>
    <name evidence="11" type="primary">P2rx2</name>
    <name evidence="11" type="ORF">PHOROB_LOCUS2408</name>
</gene>
<evidence type="ECO:0000256" key="2">
    <source>
        <dbReference type="ARBA" id="ARBA00009848"/>
    </source>
</evidence>
<feature type="compositionally biased region" description="Basic residues" evidence="10">
    <location>
        <begin position="94"/>
        <end position="103"/>
    </location>
</feature>
<name>A0AAU9YU07_PHORO</name>
<keyword evidence="9" id="KW-0407">Ion channel</keyword>
<evidence type="ECO:0000313" key="12">
    <source>
        <dbReference type="Proteomes" id="UP001152836"/>
    </source>
</evidence>
<dbReference type="Pfam" id="PF00864">
    <property type="entry name" value="P2X_receptor"/>
    <property type="match status" value="1"/>
</dbReference>
<evidence type="ECO:0000256" key="1">
    <source>
        <dbReference type="ARBA" id="ARBA00004308"/>
    </source>
</evidence>
<dbReference type="AlphaFoldDB" id="A0AAU9YU07"/>
<evidence type="ECO:0000256" key="6">
    <source>
        <dbReference type="ARBA" id="ARBA00023065"/>
    </source>
</evidence>
<evidence type="ECO:0000313" key="11">
    <source>
        <dbReference type="EMBL" id="CAH6778701.1"/>
    </source>
</evidence>
<comment type="caution">
    <text evidence="11">The sequence shown here is derived from an EMBL/GenBank/DDBJ whole genome shotgun (WGS) entry which is preliminary data.</text>
</comment>
<keyword evidence="7" id="KW-0472">Membrane</keyword>
<organism evidence="11 12">
    <name type="scientific">Phodopus roborovskii</name>
    <name type="common">Roborovski's desert hamster</name>
    <name type="synonym">Cricetulus roborovskii</name>
    <dbReference type="NCBI Taxonomy" id="109678"/>
    <lineage>
        <taxon>Eukaryota</taxon>
        <taxon>Metazoa</taxon>
        <taxon>Chordata</taxon>
        <taxon>Craniata</taxon>
        <taxon>Vertebrata</taxon>
        <taxon>Euteleostomi</taxon>
        <taxon>Mammalia</taxon>
        <taxon>Eutheria</taxon>
        <taxon>Euarchontoglires</taxon>
        <taxon>Glires</taxon>
        <taxon>Rodentia</taxon>
        <taxon>Myomorpha</taxon>
        <taxon>Muroidea</taxon>
        <taxon>Cricetidae</taxon>
        <taxon>Cricetinae</taxon>
        <taxon>Phodopus</taxon>
    </lineage>
</organism>
<evidence type="ECO:0000256" key="8">
    <source>
        <dbReference type="ARBA" id="ARBA00023286"/>
    </source>
</evidence>
<comment type="similarity">
    <text evidence="2">Belongs to the P2X receptor family.</text>
</comment>
<sequence>MVRRLARGCWSAFWDYETPKVIVVRNRRLGFVHRTVQLLILLYFVCRQRSLAGVGDVHAWEPLVPQERDALPSSGLPSELAPPCSSGTCSSCRKATRTVRQVRRAPSSPKSRGSPYRSTKCGTLRNT</sequence>
<keyword evidence="4" id="KW-0812">Transmembrane</keyword>
<feature type="region of interest" description="Disordered" evidence="10">
    <location>
        <begin position="70"/>
        <end position="127"/>
    </location>
</feature>
<keyword evidence="3" id="KW-0813">Transport</keyword>
<evidence type="ECO:0000256" key="7">
    <source>
        <dbReference type="ARBA" id="ARBA00023136"/>
    </source>
</evidence>
<keyword evidence="8" id="KW-1071">Ligand-gated ion channel</keyword>
<proteinExistence type="inferred from homology"/>
<evidence type="ECO:0000256" key="5">
    <source>
        <dbReference type="ARBA" id="ARBA00022989"/>
    </source>
</evidence>
<dbReference type="EMBL" id="CALSGD010000490">
    <property type="protein sequence ID" value="CAH6778701.1"/>
    <property type="molecule type" value="Genomic_DNA"/>
</dbReference>
<evidence type="ECO:0000256" key="4">
    <source>
        <dbReference type="ARBA" id="ARBA00022692"/>
    </source>
</evidence>
<keyword evidence="5" id="KW-1133">Transmembrane helix</keyword>
<dbReference type="InterPro" id="IPR059116">
    <property type="entry name" value="P2X_receptor"/>
</dbReference>
<keyword evidence="12" id="KW-1185">Reference proteome</keyword>
<feature type="compositionally biased region" description="Polar residues" evidence="10">
    <location>
        <begin position="108"/>
        <end position="127"/>
    </location>
</feature>
<evidence type="ECO:0000256" key="9">
    <source>
        <dbReference type="ARBA" id="ARBA00023303"/>
    </source>
</evidence>
<comment type="subcellular location">
    <subcellularLocation>
        <location evidence="1">Endomembrane system</location>
    </subcellularLocation>
</comment>
<reference evidence="11" key="1">
    <citation type="submission" date="2022-06" db="EMBL/GenBank/DDBJ databases">
        <authorList>
            <person name="Andreotti S."/>
            <person name="Wyler E."/>
        </authorList>
    </citation>
    <scope>NUCLEOTIDE SEQUENCE</scope>
</reference>
<evidence type="ECO:0000256" key="3">
    <source>
        <dbReference type="ARBA" id="ARBA00022448"/>
    </source>
</evidence>
<keyword evidence="6" id="KW-0406">Ion transport</keyword>